<dbReference type="AlphaFoldDB" id="A0A066YPE4"/>
<evidence type="ECO:0000313" key="2">
    <source>
        <dbReference type="EMBL" id="KDN81849.1"/>
    </source>
</evidence>
<proteinExistence type="predicted"/>
<gene>
    <name evidence="2" type="ORF">KCH_65690</name>
</gene>
<dbReference type="HOGENOM" id="CLU_1093179_0_0_11"/>
<dbReference type="PATRIC" id="fig|1348663.4.peg.6357"/>
<feature type="compositionally biased region" description="Basic and acidic residues" evidence="1">
    <location>
        <begin position="16"/>
        <end position="28"/>
    </location>
</feature>
<protein>
    <submittedName>
        <fullName evidence="2">Uncharacterized protein</fullName>
    </submittedName>
</protein>
<reference evidence="2 3" key="1">
    <citation type="submission" date="2014-05" db="EMBL/GenBank/DDBJ databases">
        <title>Draft Genome Sequence of Kitasatospora cheerisanensis KCTC 2395.</title>
        <authorList>
            <person name="Nam D.H."/>
        </authorList>
    </citation>
    <scope>NUCLEOTIDE SEQUENCE [LARGE SCALE GENOMIC DNA]</scope>
    <source>
        <strain evidence="2 3">KCTC 2395</strain>
    </source>
</reference>
<dbReference type="Proteomes" id="UP000027178">
    <property type="component" value="Unassembled WGS sequence"/>
</dbReference>
<sequence>MTTVPGRRSGVAAPDTPDRIDANSRIRQDPSVLTSGRLGHALAASLLLAALAGCTSATSSAPPPAPVASPSPSPSATVSAAEAGEQLMRRRAAGPTGSQYAPSNGVVDLDGTVDALLGPAAGPDAKADTKGRLAADGFVVALRHSWTAPDGTRADTLLLRFTAEAGAGSTASRVARNLRSAHAESTFGDPGDLSTGVVVSALDDRGEACVVQVAPHGDAVVLMNYCTPATPDKKTAVLRFTDQLRLLPTPGLPW</sequence>
<feature type="region of interest" description="Disordered" evidence="1">
    <location>
        <begin position="1"/>
        <end position="28"/>
    </location>
</feature>
<name>A0A066YPE4_9ACTN</name>
<dbReference type="EMBL" id="JNBY01000131">
    <property type="protein sequence ID" value="KDN81849.1"/>
    <property type="molecule type" value="Genomic_DNA"/>
</dbReference>
<comment type="caution">
    <text evidence="2">The sequence shown here is derived from an EMBL/GenBank/DDBJ whole genome shotgun (WGS) entry which is preliminary data.</text>
</comment>
<accession>A0A066YPE4</accession>
<feature type="region of interest" description="Disordered" evidence="1">
    <location>
        <begin position="57"/>
        <end position="77"/>
    </location>
</feature>
<organism evidence="2 3">
    <name type="scientific">Kitasatospora cheerisanensis KCTC 2395</name>
    <dbReference type="NCBI Taxonomy" id="1348663"/>
    <lineage>
        <taxon>Bacteria</taxon>
        <taxon>Bacillati</taxon>
        <taxon>Actinomycetota</taxon>
        <taxon>Actinomycetes</taxon>
        <taxon>Kitasatosporales</taxon>
        <taxon>Streptomycetaceae</taxon>
        <taxon>Kitasatospora</taxon>
    </lineage>
</organism>
<evidence type="ECO:0000256" key="1">
    <source>
        <dbReference type="SAM" id="MobiDB-lite"/>
    </source>
</evidence>
<feature type="compositionally biased region" description="Pro residues" evidence="1">
    <location>
        <begin position="61"/>
        <end position="73"/>
    </location>
</feature>
<evidence type="ECO:0000313" key="3">
    <source>
        <dbReference type="Proteomes" id="UP000027178"/>
    </source>
</evidence>
<keyword evidence="3" id="KW-1185">Reference proteome</keyword>